<dbReference type="OrthoDB" id="5127088at2759"/>
<proteinExistence type="predicted"/>
<keyword evidence="2" id="KW-1185">Reference proteome</keyword>
<accession>A0A9N9U7L9</accession>
<dbReference type="InterPro" id="IPR038883">
    <property type="entry name" value="AN11006-like"/>
</dbReference>
<dbReference type="Proteomes" id="UP000754883">
    <property type="component" value="Unassembled WGS sequence"/>
</dbReference>
<sequence>METTAEHDPWAFPDSTHTARCGTIRDLRATKITDFFKPDRPSKRRPISGTSFLDLPAHIRDRIYEEAGVGGNEFIDLNIWLARGLNLCWKDDDDQPPSIDDWTEPEWRGPRFSSCSPFNRTPFPAALLWAGSHLIHNEVQAKIYSENTFAVSLAGNQSLRPLEMLSDAALRELRVLFIIICPCKCLTPCCQGPNEDHSCYDFDDRPDRRGFWRLTKMLVDDAPHSRPLGCISWTDKQTLSQWERICARLRANSRPRQLSLYLVANVADPQTAKRIVDPLDGLPILKDLGINLGRRLKGCQNFEPKSFVRQVVQKLTDTVPYKQFPFLDLPLELQIKIIQQSKIAHYRSNRAQWYATSPPHWPRNDWHTCHSKEIDHYYYSEAEDTYLLDESELDDVKPLVRQTAFCFLENPAAFNNRCKCTPTGTLFEVSKAFSVVAEAVYFTENMFSLHYQSTTRDFVATGQDQIYPLALPSFLHFLPHRYISSLRNICILLPPCTPDFLAPGQSAWDEWVWSIELLEQSADLTRLRLEIHFCDQNRDPYLPGAGPEQHQITAEFHRARIYGDAKVEEAMLDAYKRILGPLKRLGPGLRALVIYVSWPLCYLSREKRKADETMLERMIMGQEYDSAKFGKFKSSPYSQPRDYPGPDF</sequence>
<reference evidence="1 2" key="2">
    <citation type="submission" date="2021-10" db="EMBL/GenBank/DDBJ databases">
        <authorList>
            <person name="Piombo E."/>
        </authorList>
    </citation>
    <scope>NUCLEOTIDE SEQUENCE [LARGE SCALE GENOMIC DNA]</scope>
</reference>
<dbReference type="PANTHER" id="PTHR42085">
    <property type="entry name" value="F-BOX DOMAIN-CONTAINING PROTEIN"/>
    <property type="match status" value="1"/>
</dbReference>
<evidence type="ECO:0000313" key="1">
    <source>
        <dbReference type="EMBL" id="CAG9981496.1"/>
    </source>
</evidence>
<evidence type="ECO:0000313" key="2">
    <source>
        <dbReference type="Proteomes" id="UP000754883"/>
    </source>
</evidence>
<dbReference type="PANTHER" id="PTHR42085:SF2">
    <property type="entry name" value="F-BOX DOMAIN-CONTAINING PROTEIN"/>
    <property type="match status" value="1"/>
</dbReference>
<dbReference type="AlphaFoldDB" id="A0A9N9U7L9"/>
<gene>
    <name evidence="1" type="ORF">CBYS24578_00008371</name>
</gene>
<name>A0A9N9U7L9_9HYPO</name>
<organism evidence="1 2">
    <name type="scientific">Clonostachys byssicola</name>
    <dbReference type="NCBI Taxonomy" id="160290"/>
    <lineage>
        <taxon>Eukaryota</taxon>
        <taxon>Fungi</taxon>
        <taxon>Dikarya</taxon>
        <taxon>Ascomycota</taxon>
        <taxon>Pezizomycotina</taxon>
        <taxon>Sordariomycetes</taxon>
        <taxon>Hypocreomycetidae</taxon>
        <taxon>Hypocreales</taxon>
        <taxon>Bionectriaceae</taxon>
        <taxon>Clonostachys</taxon>
    </lineage>
</organism>
<comment type="caution">
    <text evidence="1">The sequence shown here is derived from an EMBL/GenBank/DDBJ whole genome shotgun (WGS) entry which is preliminary data.</text>
</comment>
<protein>
    <submittedName>
        <fullName evidence="1">Uncharacterized protein</fullName>
    </submittedName>
</protein>
<dbReference type="EMBL" id="CABFNO020001323">
    <property type="protein sequence ID" value="CAG9981496.1"/>
    <property type="molecule type" value="Genomic_DNA"/>
</dbReference>
<reference evidence="2" key="1">
    <citation type="submission" date="2019-06" db="EMBL/GenBank/DDBJ databases">
        <authorList>
            <person name="Broberg M."/>
        </authorList>
    </citation>
    <scope>NUCLEOTIDE SEQUENCE [LARGE SCALE GENOMIC DNA]</scope>
</reference>